<feature type="region of interest" description="Disordered" evidence="1">
    <location>
        <begin position="158"/>
        <end position="203"/>
    </location>
</feature>
<organism evidence="2 3">
    <name type="scientific">Volvox reticuliferus</name>
    <dbReference type="NCBI Taxonomy" id="1737510"/>
    <lineage>
        <taxon>Eukaryota</taxon>
        <taxon>Viridiplantae</taxon>
        <taxon>Chlorophyta</taxon>
        <taxon>core chlorophytes</taxon>
        <taxon>Chlorophyceae</taxon>
        <taxon>CS clade</taxon>
        <taxon>Chlamydomonadales</taxon>
        <taxon>Volvocaceae</taxon>
        <taxon>Volvox</taxon>
    </lineage>
</organism>
<reference evidence="2" key="1">
    <citation type="journal article" date="2021" name="Proc. Natl. Acad. Sci. U.S.A.">
        <title>Three genomes in the algal genus Volvox reveal the fate of a haploid sex-determining region after a transition to homothallism.</title>
        <authorList>
            <person name="Yamamoto K."/>
            <person name="Hamaji T."/>
            <person name="Kawai-Toyooka H."/>
            <person name="Matsuzaki R."/>
            <person name="Takahashi F."/>
            <person name="Nishimura Y."/>
            <person name="Kawachi M."/>
            <person name="Noguchi H."/>
            <person name="Minakuchi Y."/>
            <person name="Umen J.G."/>
            <person name="Toyoda A."/>
            <person name="Nozaki H."/>
        </authorList>
    </citation>
    <scope>NUCLEOTIDE SEQUENCE</scope>
    <source>
        <strain evidence="2">NIES-3785</strain>
    </source>
</reference>
<comment type="caution">
    <text evidence="2">The sequence shown here is derived from an EMBL/GenBank/DDBJ whole genome shotgun (WGS) entry which is preliminary data.</text>
</comment>
<protein>
    <submittedName>
        <fullName evidence="2">Uncharacterized protein</fullName>
    </submittedName>
</protein>
<dbReference type="Proteomes" id="UP000722791">
    <property type="component" value="Unassembled WGS sequence"/>
</dbReference>
<evidence type="ECO:0000313" key="2">
    <source>
        <dbReference type="EMBL" id="GIM03465.1"/>
    </source>
</evidence>
<proteinExistence type="predicted"/>
<sequence length="203" mass="22071">MLTADPYFSAARRVVPGLSALLALRGAVLGEGAALSSGRFLYETVGELLLLRWSSKGGCEVVPVSEAEAESLLQMALDEAITAPVRSLQVRSGVGGRKPTDPWVAGTHGHCTQTSGAVYLPVSWLLDGTGLTITTRPTITTWRRRPWRRTASELEFTGLPWQGSNSSESSSLRRRGRMGMGMRRQGLRPRTRSSSARRRPPPN</sequence>
<evidence type="ECO:0000313" key="3">
    <source>
        <dbReference type="Proteomes" id="UP000722791"/>
    </source>
</evidence>
<dbReference type="EMBL" id="BNCQ01000014">
    <property type="protein sequence ID" value="GIM03465.1"/>
    <property type="molecule type" value="Genomic_DNA"/>
</dbReference>
<dbReference type="AlphaFoldDB" id="A0A8J4LNF4"/>
<evidence type="ECO:0000256" key="1">
    <source>
        <dbReference type="SAM" id="MobiDB-lite"/>
    </source>
</evidence>
<feature type="compositionally biased region" description="Basic residues" evidence="1">
    <location>
        <begin position="185"/>
        <end position="203"/>
    </location>
</feature>
<name>A0A8J4LNF4_9CHLO</name>
<accession>A0A8J4LNF4</accession>
<gene>
    <name evidence="2" type="ORF">Vretimale_8241</name>
</gene>